<evidence type="ECO:0000313" key="2">
    <source>
        <dbReference type="EMBL" id="KAJ6994960.1"/>
    </source>
</evidence>
<protein>
    <submittedName>
        <fullName evidence="2">Uncharacterized protein</fullName>
    </submittedName>
</protein>
<keyword evidence="3" id="KW-1185">Reference proteome</keyword>
<evidence type="ECO:0000313" key="3">
    <source>
        <dbReference type="Proteomes" id="UP001164929"/>
    </source>
</evidence>
<dbReference type="Proteomes" id="UP001164929">
    <property type="component" value="Chromosome 6"/>
</dbReference>
<keyword evidence="1" id="KW-1133">Transmembrane helix</keyword>
<dbReference type="EMBL" id="JAQIZT010000006">
    <property type="protein sequence ID" value="KAJ6994960.1"/>
    <property type="molecule type" value="Genomic_DNA"/>
</dbReference>
<proteinExistence type="predicted"/>
<evidence type="ECO:0000256" key="1">
    <source>
        <dbReference type="SAM" id="Phobius"/>
    </source>
</evidence>
<accession>A0AAD6QQV1</accession>
<reference evidence="2" key="1">
    <citation type="journal article" date="2023" name="Mol. Ecol. Resour.">
        <title>Chromosome-level genome assembly of a triploid poplar Populus alba 'Berolinensis'.</title>
        <authorList>
            <person name="Chen S."/>
            <person name="Yu Y."/>
            <person name="Wang X."/>
            <person name="Wang S."/>
            <person name="Zhang T."/>
            <person name="Zhou Y."/>
            <person name="He R."/>
            <person name="Meng N."/>
            <person name="Wang Y."/>
            <person name="Liu W."/>
            <person name="Liu Z."/>
            <person name="Liu J."/>
            <person name="Guo Q."/>
            <person name="Huang H."/>
            <person name="Sederoff R.R."/>
            <person name="Wang G."/>
            <person name="Qu G."/>
            <person name="Chen S."/>
        </authorList>
    </citation>
    <scope>NUCLEOTIDE SEQUENCE</scope>
    <source>
        <strain evidence="2">SC-2020</strain>
    </source>
</reference>
<organism evidence="2 3">
    <name type="scientific">Populus alba x Populus x berolinensis</name>
    <dbReference type="NCBI Taxonomy" id="444605"/>
    <lineage>
        <taxon>Eukaryota</taxon>
        <taxon>Viridiplantae</taxon>
        <taxon>Streptophyta</taxon>
        <taxon>Embryophyta</taxon>
        <taxon>Tracheophyta</taxon>
        <taxon>Spermatophyta</taxon>
        <taxon>Magnoliopsida</taxon>
        <taxon>eudicotyledons</taxon>
        <taxon>Gunneridae</taxon>
        <taxon>Pentapetalae</taxon>
        <taxon>rosids</taxon>
        <taxon>fabids</taxon>
        <taxon>Malpighiales</taxon>
        <taxon>Salicaceae</taxon>
        <taxon>Saliceae</taxon>
        <taxon>Populus</taxon>
    </lineage>
</organism>
<keyword evidence="1" id="KW-0812">Transmembrane</keyword>
<feature type="transmembrane region" description="Helical" evidence="1">
    <location>
        <begin position="49"/>
        <end position="71"/>
    </location>
</feature>
<name>A0AAD6QQV1_9ROSI</name>
<gene>
    <name evidence="2" type="ORF">NC653_017672</name>
</gene>
<dbReference type="AlphaFoldDB" id="A0AAD6QQV1"/>
<comment type="caution">
    <text evidence="2">The sequence shown here is derived from an EMBL/GenBank/DDBJ whole genome shotgun (WGS) entry which is preliminary data.</text>
</comment>
<sequence>MFYEEALTSMCCYYCGPPRQLQKTIYRISFRRFLTFHTMSSRAAPNASFIIFSYFYVTLNAVTWLRVLLYLGKKGATF</sequence>
<keyword evidence="1" id="KW-0472">Membrane</keyword>